<keyword evidence="4" id="KW-1185">Reference proteome</keyword>
<dbReference type="Gene3D" id="3.40.1000.10">
    <property type="entry name" value="Mog1/PsbP, alpha/beta/alpha sandwich"/>
    <property type="match status" value="1"/>
</dbReference>
<evidence type="ECO:0000256" key="1">
    <source>
        <dbReference type="SAM" id="Phobius"/>
    </source>
</evidence>
<dbReference type="GO" id="GO:0019898">
    <property type="term" value="C:extrinsic component of membrane"/>
    <property type="evidence" value="ECO:0007669"/>
    <property type="project" value="InterPro"/>
</dbReference>
<dbReference type="EMBL" id="DF237055">
    <property type="protein sequence ID" value="GAQ82276.1"/>
    <property type="molecule type" value="Genomic_DNA"/>
</dbReference>
<organism evidence="3 4">
    <name type="scientific">Klebsormidium nitens</name>
    <name type="common">Green alga</name>
    <name type="synonym">Ulothrix nitens</name>
    <dbReference type="NCBI Taxonomy" id="105231"/>
    <lineage>
        <taxon>Eukaryota</taxon>
        <taxon>Viridiplantae</taxon>
        <taxon>Streptophyta</taxon>
        <taxon>Klebsormidiophyceae</taxon>
        <taxon>Klebsormidiales</taxon>
        <taxon>Klebsormidiaceae</taxon>
        <taxon>Klebsormidium</taxon>
    </lineage>
</organism>
<feature type="transmembrane region" description="Helical" evidence="1">
    <location>
        <begin position="12"/>
        <end position="38"/>
    </location>
</feature>
<gene>
    <name evidence="3" type="ORF">KFL_001060080</name>
</gene>
<dbReference type="PANTHER" id="PTHR31407">
    <property type="match status" value="1"/>
</dbReference>
<keyword evidence="1" id="KW-0812">Transmembrane</keyword>
<evidence type="ECO:0000313" key="4">
    <source>
        <dbReference type="Proteomes" id="UP000054558"/>
    </source>
</evidence>
<dbReference type="Pfam" id="PF01789">
    <property type="entry name" value="PsbP"/>
    <property type="match status" value="1"/>
</dbReference>
<dbReference type="InterPro" id="IPR002683">
    <property type="entry name" value="PsbP_C"/>
</dbReference>
<dbReference type="SUPFAM" id="SSF55724">
    <property type="entry name" value="Mog1p/PsbP-like"/>
    <property type="match status" value="1"/>
</dbReference>
<evidence type="ECO:0000259" key="2">
    <source>
        <dbReference type="Pfam" id="PF01789"/>
    </source>
</evidence>
<dbReference type="GO" id="GO:0005509">
    <property type="term" value="F:calcium ion binding"/>
    <property type="evidence" value="ECO:0007669"/>
    <property type="project" value="InterPro"/>
</dbReference>
<dbReference type="NCBIfam" id="NF040946">
    <property type="entry name" value="PSII_PsbP"/>
    <property type="match status" value="1"/>
</dbReference>
<name>A0A1Y1I0H8_KLENI</name>
<dbReference type="PANTHER" id="PTHR31407:SF16">
    <property type="entry name" value="PSBP DOMAIN-CONTAINING PROTEIN 7, CHLOROPLASTIC"/>
    <property type="match status" value="1"/>
</dbReference>
<sequence length="247" mass="27239">MWGGNLPSRRRLFYSGVTGLAVTLGGNLGGVTSGLLGLNPEASRQLKLDTLFPVKGFKRCIESGQGFEFIYPAEWLGDQRLLYRAVERAEQSRSLDLPPIRRNGGRNRTEPIVAFGPAAGSGELNVSVVVAPIAPGFRLQSLGSPVEAGQKILDNVIAREGSGKTADLLKADATPEGKYYTLEYTVRTSEWYRHNVSVYATQNDQLYSINVMCPEAEWERRKEQLRTTAASFRVTKSLPVNTFAERL</sequence>
<accession>A0A1Y1I0H8</accession>
<evidence type="ECO:0000313" key="3">
    <source>
        <dbReference type="EMBL" id="GAQ82276.1"/>
    </source>
</evidence>
<dbReference type="GO" id="GO:0009654">
    <property type="term" value="C:photosystem II oxygen evolving complex"/>
    <property type="evidence" value="ECO:0007669"/>
    <property type="project" value="InterPro"/>
</dbReference>
<dbReference type="GO" id="GO:0009535">
    <property type="term" value="C:chloroplast thylakoid membrane"/>
    <property type="evidence" value="ECO:0000318"/>
    <property type="project" value="GO_Central"/>
</dbReference>
<dbReference type="AlphaFoldDB" id="A0A1Y1I0H8"/>
<dbReference type="GO" id="GO:0048564">
    <property type="term" value="P:photosystem I assembly"/>
    <property type="evidence" value="ECO:0000318"/>
    <property type="project" value="GO_Central"/>
</dbReference>
<dbReference type="OMA" id="VLYPIQG"/>
<dbReference type="STRING" id="105231.A0A1Y1I0H8"/>
<dbReference type="Proteomes" id="UP000054558">
    <property type="component" value="Unassembled WGS sequence"/>
</dbReference>
<reference evidence="3 4" key="1">
    <citation type="journal article" date="2014" name="Nat. Commun.">
        <title>Klebsormidium flaccidum genome reveals primary factors for plant terrestrial adaptation.</title>
        <authorList>
            <person name="Hori K."/>
            <person name="Maruyama F."/>
            <person name="Fujisawa T."/>
            <person name="Togashi T."/>
            <person name="Yamamoto N."/>
            <person name="Seo M."/>
            <person name="Sato S."/>
            <person name="Yamada T."/>
            <person name="Mori H."/>
            <person name="Tajima N."/>
            <person name="Moriyama T."/>
            <person name="Ikeuchi M."/>
            <person name="Watanabe M."/>
            <person name="Wada H."/>
            <person name="Kobayashi K."/>
            <person name="Saito M."/>
            <person name="Masuda T."/>
            <person name="Sasaki-Sekimoto Y."/>
            <person name="Mashiguchi K."/>
            <person name="Awai K."/>
            <person name="Shimojima M."/>
            <person name="Masuda S."/>
            <person name="Iwai M."/>
            <person name="Nobusawa T."/>
            <person name="Narise T."/>
            <person name="Kondo S."/>
            <person name="Saito H."/>
            <person name="Sato R."/>
            <person name="Murakawa M."/>
            <person name="Ihara Y."/>
            <person name="Oshima-Yamada Y."/>
            <person name="Ohtaka K."/>
            <person name="Satoh M."/>
            <person name="Sonobe K."/>
            <person name="Ishii M."/>
            <person name="Ohtani R."/>
            <person name="Kanamori-Sato M."/>
            <person name="Honoki R."/>
            <person name="Miyazaki D."/>
            <person name="Mochizuki H."/>
            <person name="Umetsu J."/>
            <person name="Higashi K."/>
            <person name="Shibata D."/>
            <person name="Kamiya Y."/>
            <person name="Sato N."/>
            <person name="Nakamura Y."/>
            <person name="Tabata S."/>
            <person name="Ida S."/>
            <person name="Kurokawa K."/>
            <person name="Ohta H."/>
        </authorList>
    </citation>
    <scope>NUCLEOTIDE SEQUENCE [LARGE SCALE GENOMIC DNA]</scope>
    <source>
        <strain evidence="3 4">NIES-2285</strain>
    </source>
</reference>
<dbReference type="OrthoDB" id="414405at2759"/>
<dbReference type="InterPro" id="IPR016123">
    <property type="entry name" value="Mog1/PsbP_a/b/a-sand"/>
</dbReference>
<keyword evidence="1" id="KW-0472">Membrane</keyword>
<keyword evidence="1" id="KW-1133">Transmembrane helix</keyword>
<protein>
    <submittedName>
        <fullName evidence="3">PsbP family protein</fullName>
    </submittedName>
</protein>
<feature type="domain" description="PsbP C-terminal" evidence="2">
    <location>
        <begin position="55"/>
        <end position="234"/>
    </location>
</feature>
<proteinExistence type="predicted"/>